<dbReference type="Gene3D" id="1.10.510.10">
    <property type="entry name" value="Transferase(Phosphotransferase) domain 1"/>
    <property type="match status" value="1"/>
</dbReference>
<evidence type="ECO:0000259" key="1">
    <source>
        <dbReference type="PROSITE" id="PS50011"/>
    </source>
</evidence>
<dbReference type="PROSITE" id="PS50011">
    <property type="entry name" value="PROTEIN_KINASE_DOM"/>
    <property type="match status" value="1"/>
</dbReference>
<dbReference type="AlphaFoldDB" id="A0AAD7KBV1"/>
<dbReference type="InterPro" id="IPR051681">
    <property type="entry name" value="Ser/Thr_Kinases-Pseudokinases"/>
</dbReference>
<gene>
    <name evidence="2" type="ORF">B0H16DRAFT_1498467</name>
</gene>
<dbReference type="InterPro" id="IPR036537">
    <property type="entry name" value="Adaptor_Cbl_N_dom_sf"/>
</dbReference>
<evidence type="ECO:0000313" key="2">
    <source>
        <dbReference type="EMBL" id="KAJ7781459.1"/>
    </source>
</evidence>
<dbReference type="Proteomes" id="UP001215598">
    <property type="component" value="Unassembled WGS sequence"/>
</dbReference>
<dbReference type="GO" id="GO:0004674">
    <property type="term" value="F:protein serine/threonine kinase activity"/>
    <property type="evidence" value="ECO:0007669"/>
    <property type="project" value="TreeGrafter"/>
</dbReference>
<keyword evidence="3" id="KW-1185">Reference proteome</keyword>
<dbReference type="SMART" id="SM00220">
    <property type="entry name" value="S_TKc"/>
    <property type="match status" value="1"/>
</dbReference>
<feature type="domain" description="Protein kinase" evidence="1">
    <location>
        <begin position="234"/>
        <end position="522"/>
    </location>
</feature>
<evidence type="ECO:0000313" key="3">
    <source>
        <dbReference type="Proteomes" id="UP001215598"/>
    </source>
</evidence>
<dbReference type="Gene3D" id="1.20.930.20">
    <property type="entry name" value="Adaptor protein Cbl, N-terminal domain"/>
    <property type="match status" value="1"/>
</dbReference>
<reference evidence="2" key="1">
    <citation type="submission" date="2023-03" db="EMBL/GenBank/DDBJ databases">
        <title>Massive genome expansion in bonnet fungi (Mycena s.s.) driven by repeated elements and novel gene families across ecological guilds.</title>
        <authorList>
            <consortium name="Lawrence Berkeley National Laboratory"/>
            <person name="Harder C.B."/>
            <person name="Miyauchi S."/>
            <person name="Viragh M."/>
            <person name="Kuo A."/>
            <person name="Thoen E."/>
            <person name="Andreopoulos B."/>
            <person name="Lu D."/>
            <person name="Skrede I."/>
            <person name="Drula E."/>
            <person name="Henrissat B."/>
            <person name="Morin E."/>
            <person name="Kohler A."/>
            <person name="Barry K."/>
            <person name="LaButti K."/>
            <person name="Morin E."/>
            <person name="Salamov A."/>
            <person name="Lipzen A."/>
            <person name="Mereny Z."/>
            <person name="Hegedus B."/>
            <person name="Baldrian P."/>
            <person name="Stursova M."/>
            <person name="Weitz H."/>
            <person name="Taylor A."/>
            <person name="Grigoriev I.V."/>
            <person name="Nagy L.G."/>
            <person name="Martin F."/>
            <person name="Kauserud H."/>
        </authorList>
    </citation>
    <scope>NUCLEOTIDE SEQUENCE</scope>
    <source>
        <strain evidence="2">CBHHK182m</strain>
    </source>
</reference>
<dbReference type="InterPro" id="IPR059179">
    <property type="entry name" value="MLKL-like_MCAfunc"/>
</dbReference>
<dbReference type="PROSITE" id="PS00108">
    <property type="entry name" value="PROTEIN_KINASE_ST"/>
    <property type="match status" value="1"/>
</dbReference>
<dbReference type="EMBL" id="JARKIB010000004">
    <property type="protein sequence ID" value="KAJ7781459.1"/>
    <property type="molecule type" value="Genomic_DNA"/>
</dbReference>
<accession>A0AAD7KBV1</accession>
<dbReference type="PANTHER" id="PTHR44329">
    <property type="entry name" value="SERINE/THREONINE-PROTEIN KINASE TNNI3K-RELATED"/>
    <property type="match status" value="1"/>
</dbReference>
<dbReference type="InterPro" id="IPR001245">
    <property type="entry name" value="Ser-Thr/Tyr_kinase_cat_dom"/>
</dbReference>
<dbReference type="InterPro" id="IPR000719">
    <property type="entry name" value="Prot_kinase_dom"/>
</dbReference>
<dbReference type="InterPro" id="IPR011009">
    <property type="entry name" value="Kinase-like_dom_sf"/>
</dbReference>
<organism evidence="2 3">
    <name type="scientific">Mycena metata</name>
    <dbReference type="NCBI Taxonomy" id="1033252"/>
    <lineage>
        <taxon>Eukaryota</taxon>
        <taxon>Fungi</taxon>
        <taxon>Dikarya</taxon>
        <taxon>Basidiomycota</taxon>
        <taxon>Agaricomycotina</taxon>
        <taxon>Agaricomycetes</taxon>
        <taxon>Agaricomycetidae</taxon>
        <taxon>Agaricales</taxon>
        <taxon>Marasmiineae</taxon>
        <taxon>Mycenaceae</taxon>
        <taxon>Mycena</taxon>
    </lineage>
</organism>
<dbReference type="GO" id="GO:0005524">
    <property type="term" value="F:ATP binding"/>
    <property type="evidence" value="ECO:0007669"/>
    <property type="project" value="InterPro"/>
</dbReference>
<comment type="caution">
    <text evidence="2">The sequence shown here is derived from an EMBL/GenBank/DDBJ whole genome shotgun (WGS) entry which is preliminary data.</text>
</comment>
<dbReference type="CDD" id="cd21037">
    <property type="entry name" value="MLKL_NTD"/>
    <property type="match status" value="1"/>
</dbReference>
<keyword evidence="2" id="KW-0418">Kinase</keyword>
<sequence length="522" mass="58256">MSQTSSSWPSASTLGGVAISLGKSAIQISADFAPVPGLGPATDLLFGIIQLCQNVPQNRKAALQLSDRCHRLGLVLRDKYTAKENVDAAIASFLACLQLIRAKMAVWANLGKIKSFIQQEDIAQDIRACHELLTDSLSTFHLISQVENHSWQAQFQMNAQADHLELKAQLSNIENSQDIILAAVQTGNSDVKSLMSMVQQWLGDTDGSRTHNEVANLLYDLQINTHEPLPDFHLRRGEVVRTGDFPVSGTVSMDIYEGRYLGREKVAIKVIRAVNLNDDDLREKSLRRFMRECEIWKKVWEVDKGKHILQFYGFCQRGVPFPFMVSPWQSNGSALPYIKRIEKAGFTIDYFKLIKGIALGIEVLHNMDPPVVHGDIKASNIVIDPAGNPLLADFGLSHIMEDITGVSFSQSRGVSDSFRWFAPELCVGQGVLSPNSDVYAYGMTVLELFTHQPPFSEIKHTSEIVILSVQESNPLSRPSRPTSQQVVERGLNDHCWKMLQACWAHRPSQRPTIQQVLTMLPQ</sequence>
<dbReference type="SUPFAM" id="SSF56112">
    <property type="entry name" value="Protein kinase-like (PK-like)"/>
    <property type="match status" value="1"/>
</dbReference>
<dbReference type="InterPro" id="IPR008271">
    <property type="entry name" value="Ser/Thr_kinase_AS"/>
</dbReference>
<dbReference type="GO" id="GO:0007166">
    <property type="term" value="P:cell surface receptor signaling pathway"/>
    <property type="evidence" value="ECO:0007669"/>
    <property type="project" value="InterPro"/>
</dbReference>
<name>A0AAD7KBV1_9AGAR</name>
<proteinExistence type="predicted"/>
<protein>
    <submittedName>
        <fullName evidence="2">Kinase-like domain-containing protein</fullName>
    </submittedName>
</protein>
<keyword evidence="2" id="KW-0808">Transferase</keyword>
<dbReference type="Pfam" id="PF07714">
    <property type="entry name" value="PK_Tyr_Ser-Thr"/>
    <property type="match status" value="1"/>
</dbReference>